<dbReference type="InterPro" id="IPR000740">
    <property type="entry name" value="GrpE"/>
</dbReference>
<dbReference type="PANTHER" id="PTHR21237">
    <property type="entry name" value="GRPE PROTEIN"/>
    <property type="match status" value="1"/>
</dbReference>
<feature type="compositionally biased region" description="Pro residues" evidence="2">
    <location>
        <begin position="274"/>
        <end position="309"/>
    </location>
</feature>
<feature type="region of interest" description="Disordered" evidence="2">
    <location>
        <begin position="156"/>
        <end position="367"/>
    </location>
</feature>
<keyword evidence="1" id="KW-0143">Chaperone</keyword>
<dbReference type="EMBL" id="JBGMDY010000004">
    <property type="protein sequence ID" value="KAL2337280.1"/>
    <property type="molecule type" value="Genomic_DNA"/>
</dbReference>
<gene>
    <name evidence="3" type="ORF">Fmac_011726</name>
</gene>
<comment type="caution">
    <text evidence="3">The sequence shown here is derived from an EMBL/GenBank/DDBJ whole genome shotgun (WGS) entry which is preliminary data.</text>
</comment>
<dbReference type="Proteomes" id="UP001603857">
    <property type="component" value="Unassembled WGS sequence"/>
</dbReference>
<feature type="compositionally biased region" description="Pro residues" evidence="2">
    <location>
        <begin position="168"/>
        <end position="202"/>
    </location>
</feature>
<accession>A0ABD1MQC5</accession>
<reference evidence="3 4" key="1">
    <citation type="submission" date="2024-08" db="EMBL/GenBank/DDBJ databases">
        <title>Insights into the chromosomal genome structure of Flemingia macrophylla.</title>
        <authorList>
            <person name="Ding Y."/>
            <person name="Zhao Y."/>
            <person name="Bi W."/>
            <person name="Wu M."/>
            <person name="Zhao G."/>
            <person name="Gong Y."/>
            <person name="Li W."/>
            <person name="Zhang P."/>
        </authorList>
    </citation>
    <scope>NUCLEOTIDE SEQUENCE [LARGE SCALE GENOMIC DNA]</scope>
    <source>
        <strain evidence="3">DYQJB</strain>
        <tissue evidence="3">Leaf</tissue>
    </source>
</reference>
<proteinExistence type="predicted"/>
<sequence length="654" mass="71220">MAMAEGVGSASEMGSVISGAGFVASRHYLNRRFSGKRRNRSYYRFKKKRDNCNNCRRGCRDELRYLRLRLRDIHKGFSWCLDHTEVIFDWCVNLASDHLENEKHSKRGRERSDHNRSPLQSTVTLLGEAHIRKTLLFLTWVLVLVVVVVGTCDKRDMTDGYRKSATPSRPPPSSSPSHPSSPSPPPPSPTNPSLRPPPPIPSPTQERASPPPPSAHQAPPPPPSPTQAAPPFPLPRHQAPRLPLPHPPARAALSPPSARPRRASPYLTHLRGAAPPPPSPHLDGPPPPLQPPHPLEPFHAAPPPPPPRRASPRTLNPPTRVAPQSQPPLPHCATTPLHSDSASPPRFFRQPPTPLPCPPSKVLLPPPKVALTPPPSVDSRSYITRVRLGFGFGFAGEDIHRGGFPSQGHRRWRAPPVGDEQLPWVLSTLPNTLVMGIPLLKGIETRGGEDEEAGGVSATVRGEVVSEHRPPPDSIGGGGVGVAGAGGADVDEGALETIDATDLDNVPENGHACDEVHAFHAGEAAGHGVEYLTGEGKKKLEHRQNAILQDYAQKVYAIIENDTERTKREVNNSRNHAKQNFAKSLPLRIIWKELPESFSKVDTPTDSAEAVLKKVGVEKFDPMNEPFDSYRHNTVFQIPDASKPSGTVAVVLTE</sequence>
<organism evidence="3 4">
    <name type="scientific">Flemingia macrophylla</name>
    <dbReference type="NCBI Taxonomy" id="520843"/>
    <lineage>
        <taxon>Eukaryota</taxon>
        <taxon>Viridiplantae</taxon>
        <taxon>Streptophyta</taxon>
        <taxon>Embryophyta</taxon>
        <taxon>Tracheophyta</taxon>
        <taxon>Spermatophyta</taxon>
        <taxon>Magnoliopsida</taxon>
        <taxon>eudicotyledons</taxon>
        <taxon>Gunneridae</taxon>
        <taxon>Pentapetalae</taxon>
        <taxon>rosids</taxon>
        <taxon>fabids</taxon>
        <taxon>Fabales</taxon>
        <taxon>Fabaceae</taxon>
        <taxon>Papilionoideae</taxon>
        <taxon>50 kb inversion clade</taxon>
        <taxon>NPAAA clade</taxon>
        <taxon>indigoferoid/millettioid clade</taxon>
        <taxon>Phaseoleae</taxon>
        <taxon>Flemingia</taxon>
    </lineage>
</organism>
<dbReference type="PANTHER" id="PTHR21237:SF23">
    <property type="entry name" value="GRPE PROTEIN HOMOLOG, MITOCHONDRIAL"/>
    <property type="match status" value="1"/>
</dbReference>
<dbReference type="Pfam" id="PF01025">
    <property type="entry name" value="GrpE"/>
    <property type="match status" value="1"/>
</dbReference>
<name>A0ABD1MQC5_9FABA</name>
<dbReference type="InterPro" id="IPR009012">
    <property type="entry name" value="GrpE_head"/>
</dbReference>
<evidence type="ECO:0008006" key="5">
    <source>
        <dbReference type="Google" id="ProtNLM"/>
    </source>
</evidence>
<evidence type="ECO:0000256" key="1">
    <source>
        <dbReference type="ARBA" id="ARBA00023186"/>
    </source>
</evidence>
<evidence type="ECO:0000313" key="3">
    <source>
        <dbReference type="EMBL" id="KAL2337280.1"/>
    </source>
</evidence>
<evidence type="ECO:0000256" key="2">
    <source>
        <dbReference type="SAM" id="MobiDB-lite"/>
    </source>
</evidence>
<dbReference type="Gene3D" id="2.30.22.10">
    <property type="entry name" value="Head domain of nucleotide exchange factor GrpE"/>
    <property type="match status" value="1"/>
</dbReference>
<feature type="compositionally biased region" description="Pro residues" evidence="2">
    <location>
        <begin position="351"/>
        <end position="367"/>
    </location>
</feature>
<evidence type="ECO:0000313" key="4">
    <source>
        <dbReference type="Proteomes" id="UP001603857"/>
    </source>
</evidence>
<keyword evidence="4" id="KW-1185">Reference proteome</keyword>
<protein>
    <recommendedName>
        <fullName evidence="5">Hydroxyproline-rich glycoprotein family protein</fullName>
    </recommendedName>
</protein>
<feature type="compositionally biased region" description="Pro residues" evidence="2">
    <location>
        <begin position="209"/>
        <end position="234"/>
    </location>
</feature>
<dbReference type="AlphaFoldDB" id="A0ABD1MQC5"/>